<comment type="caution">
    <text evidence="1">The sequence shown here is derived from an EMBL/GenBank/DDBJ whole genome shotgun (WGS) entry which is preliminary data.</text>
</comment>
<accession>A0A4C1U7M6</accession>
<keyword evidence="2" id="KW-1185">Reference proteome</keyword>
<sequence length="114" mass="12671">MSSRLVDPREASLRRRIEEPSRSSITYIYLRQGLDEGRKVLQCHKSPSQAATCNGLNCNLTATLNSWNAENRTSKGSFLGLYLGRPISDIRASVRPTRSSPLQIMAGNVNHVDL</sequence>
<protein>
    <submittedName>
        <fullName evidence="1">Uncharacterized protein</fullName>
    </submittedName>
</protein>
<reference evidence="1 2" key="1">
    <citation type="journal article" date="2019" name="Commun. Biol.">
        <title>The bagworm genome reveals a unique fibroin gene that provides high tensile strength.</title>
        <authorList>
            <person name="Kono N."/>
            <person name="Nakamura H."/>
            <person name="Ohtoshi R."/>
            <person name="Tomita M."/>
            <person name="Numata K."/>
            <person name="Arakawa K."/>
        </authorList>
    </citation>
    <scope>NUCLEOTIDE SEQUENCE [LARGE SCALE GENOMIC DNA]</scope>
</reference>
<dbReference type="Proteomes" id="UP000299102">
    <property type="component" value="Unassembled WGS sequence"/>
</dbReference>
<organism evidence="1 2">
    <name type="scientific">Eumeta variegata</name>
    <name type="common">Bagworm moth</name>
    <name type="synonym">Eumeta japonica</name>
    <dbReference type="NCBI Taxonomy" id="151549"/>
    <lineage>
        <taxon>Eukaryota</taxon>
        <taxon>Metazoa</taxon>
        <taxon>Ecdysozoa</taxon>
        <taxon>Arthropoda</taxon>
        <taxon>Hexapoda</taxon>
        <taxon>Insecta</taxon>
        <taxon>Pterygota</taxon>
        <taxon>Neoptera</taxon>
        <taxon>Endopterygota</taxon>
        <taxon>Lepidoptera</taxon>
        <taxon>Glossata</taxon>
        <taxon>Ditrysia</taxon>
        <taxon>Tineoidea</taxon>
        <taxon>Psychidae</taxon>
        <taxon>Oiketicinae</taxon>
        <taxon>Eumeta</taxon>
    </lineage>
</organism>
<evidence type="ECO:0000313" key="1">
    <source>
        <dbReference type="EMBL" id="GBP22413.1"/>
    </source>
</evidence>
<evidence type="ECO:0000313" key="2">
    <source>
        <dbReference type="Proteomes" id="UP000299102"/>
    </source>
</evidence>
<dbReference type="EMBL" id="BGZK01000140">
    <property type="protein sequence ID" value="GBP22413.1"/>
    <property type="molecule type" value="Genomic_DNA"/>
</dbReference>
<dbReference type="AlphaFoldDB" id="A0A4C1U7M6"/>
<proteinExistence type="predicted"/>
<name>A0A4C1U7M6_EUMVA</name>
<gene>
    <name evidence="1" type="ORF">EVAR_78589_1</name>
</gene>